<keyword evidence="1" id="KW-0175">Coiled coil</keyword>
<protein>
    <submittedName>
        <fullName evidence="2">Uncharacterized protein</fullName>
    </submittedName>
</protein>
<sequence>MTKAQMNQSWYDVHMKMKRKHIDLGPDKHAPIDIDDENDIHSISQLMDMFDAPDLRKRLFAMQQELCVYHTFLDEIEKLKAANEELECEAAALLQESSVHKKRLKKHAHNTVKSLKNEIVGLKMELTHSREKEDSHVVRMQSVLNEKDTLEEEIKALQERAAMHNINEISCLTTQPTTNDKIQSRTGGLLQIINEICHEHNTHTARCMKEITDKSSFLSSFHRGAACDIYERSESDQTHVQQSSPFTALPA</sequence>
<evidence type="ECO:0000256" key="1">
    <source>
        <dbReference type="SAM" id="Coils"/>
    </source>
</evidence>
<feature type="coiled-coil region" evidence="1">
    <location>
        <begin position="69"/>
        <end position="167"/>
    </location>
</feature>
<dbReference type="AlphaFoldDB" id="A0A7S4QSH6"/>
<evidence type="ECO:0000313" key="2">
    <source>
        <dbReference type="EMBL" id="CAE4592620.1"/>
    </source>
</evidence>
<gene>
    <name evidence="2" type="ORF">DBRI00130_LOCUS7272</name>
</gene>
<accession>A0A7S4QSH6</accession>
<name>A0A7S4QSH6_9STRA</name>
<reference evidence="2" key="1">
    <citation type="submission" date="2021-01" db="EMBL/GenBank/DDBJ databases">
        <authorList>
            <person name="Corre E."/>
            <person name="Pelletier E."/>
            <person name="Niang G."/>
            <person name="Scheremetjew M."/>
            <person name="Finn R."/>
            <person name="Kale V."/>
            <person name="Holt S."/>
            <person name="Cochrane G."/>
            <person name="Meng A."/>
            <person name="Brown T."/>
            <person name="Cohen L."/>
        </authorList>
    </citation>
    <scope>NUCLEOTIDE SEQUENCE</scope>
    <source>
        <strain evidence="2">GSO104</strain>
    </source>
</reference>
<dbReference type="EMBL" id="HBNS01009002">
    <property type="protein sequence ID" value="CAE4592620.1"/>
    <property type="molecule type" value="Transcribed_RNA"/>
</dbReference>
<organism evidence="2">
    <name type="scientific">Ditylum brightwellii</name>
    <dbReference type="NCBI Taxonomy" id="49249"/>
    <lineage>
        <taxon>Eukaryota</taxon>
        <taxon>Sar</taxon>
        <taxon>Stramenopiles</taxon>
        <taxon>Ochrophyta</taxon>
        <taxon>Bacillariophyta</taxon>
        <taxon>Mediophyceae</taxon>
        <taxon>Lithodesmiophycidae</taxon>
        <taxon>Lithodesmiales</taxon>
        <taxon>Lithodesmiaceae</taxon>
        <taxon>Ditylum</taxon>
    </lineage>
</organism>
<proteinExistence type="predicted"/>